<evidence type="ECO:0000259" key="4">
    <source>
        <dbReference type="Pfam" id="PF24758"/>
    </source>
</evidence>
<keyword evidence="2" id="KW-1133">Transmembrane helix</keyword>
<protein>
    <submittedName>
        <fullName evidence="5">F-box domain, Leucine-rich repeat domain, L domain-like protein</fullName>
    </submittedName>
</protein>
<name>A0A2U1NEV7_ARTAN</name>
<feature type="region of interest" description="Disordered" evidence="1">
    <location>
        <begin position="532"/>
        <end position="561"/>
    </location>
</feature>
<dbReference type="Pfam" id="PF12937">
    <property type="entry name" value="F-box-like"/>
    <property type="match status" value="1"/>
</dbReference>
<evidence type="ECO:0000256" key="2">
    <source>
        <dbReference type="SAM" id="Phobius"/>
    </source>
</evidence>
<dbReference type="EMBL" id="PKPP01002977">
    <property type="protein sequence ID" value="PWA72016.1"/>
    <property type="molecule type" value="Genomic_DNA"/>
</dbReference>
<organism evidence="5 6">
    <name type="scientific">Artemisia annua</name>
    <name type="common">Sweet wormwood</name>
    <dbReference type="NCBI Taxonomy" id="35608"/>
    <lineage>
        <taxon>Eukaryota</taxon>
        <taxon>Viridiplantae</taxon>
        <taxon>Streptophyta</taxon>
        <taxon>Embryophyta</taxon>
        <taxon>Tracheophyta</taxon>
        <taxon>Spermatophyta</taxon>
        <taxon>Magnoliopsida</taxon>
        <taxon>eudicotyledons</taxon>
        <taxon>Gunneridae</taxon>
        <taxon>Pentapetalae</taxon>
        <taxon>asterids</taxon>
        <taxon>campanulids</taxon>
        <taxon>Asterales</taxon>
        <taxon>Asteraceae</taxon>
        <taxon>Asteroideae</taxon>
        <taxon>Anthemideae</taxon>
        <taxon>Artemisiinae</taxon>
        <taxon>Artemisia</taxon>
    </lineage>
</organism>
<keyword evidence="2" id="KW-0472">Membrane</keyword>
<evidence type="ECO:0000256" key="1">
    <source>
        <dbReference type="SAM" id="MobiDB-lite"/>
    </source>
</evidence>
<dbReference type="InterPro" id="IPR055411">
    <property type="entry name" value="LRR_FXL15/At3g58940/PEG3-like"/>
</dbReference>
<dbReference type="SUPFAM" id="SSF81383">
    <property type="entry name" value="F-box domain"/>
    <property type="match status" value="1"/>
</dbReference>
<dbReference type="InterPro" id="IPR053772">
    <property type="entry name" value="At1g61320/At1g61330-like"/>
</dbReference>
<feature type="transmembrane region" description="Helical" evidence="2">
    <location>
        <begin position="36"/>
        <end position="57"/>
    </location>
</feature>
<dbReference type="AlphaFoldDB" id="A0A2U1NEV7"/>
<dbReference type="PANTHER" id="PTHR34145:SF28">
    <property type="entry name" value="F-BOX DOMAIN-CONTAINING PROTEIN"/>
    <property type="match status" value="1"/>
</dbReference>
<dbReference type="Gene3D" id="1.20.1280.50">
    <property type="match status" value="1"/>
</dbReference>
<dbReference type="Gene3D" id="3.80.10.10">
    <property type="entry name" value="Ribonuclease Inhibitor"/>
    <property type="match status" value="1"/>
</dbReference>
<sequence length="561" mass="64932">MESIIVDTRDRISQLPESIIHHILSYLYSPKDLVRMSILSTYWFGITASFPILIFNFSRFKEVLKSSGIPYDTKKDISDTFFKYVKYTVSRFYEQNVSVHTFNLNTSSLDPTEVDIINRCLEMTIKKGVKVLVININYWAHLSSHPHQRYCVPNILLTATSLTSLTLSNCVLPLSLMVDVKFKCLKLLCLSWITLNDEVIKRLTTSCPLLEELAVIYCVGLKRFCVHGLLYLQKVQIQCRREVERIEIDAPNLCYICLSDSDDTDDKEAPPSMNLASCKKLTKVCYHGIGLPGMLSNFPFIEDLFLHLPDECERLNMSNHSLRTFMLDSKCEFDKIDVDTPNLQLFGFTDDSCNYSRMKTNQAPSKACIKWDCDVFINDHWFQELRQFLDKKTRFKELKLHINVGCVEPIEREVIQWPPIEFEHVELEAKEFEIVKFYLRVVNGLLWCCRPQSLTLIIDFSLLKFEEWESVVKKTYEKLLQQEDQAHTNIQFLMSSSSSKAKMNFSDLSTLLKALPRDGSKQTITFVKNKSCSRSRKRKPSKVSESISEDESIADKDLGFL</sequence>
<evidence type="ECO:0000259" key="3">
    <source>
        <dbReference type="Pfam" id="PF12937"/>
    </source>
</evidence>
<keyword evidence="2" id="KW-0812">Transmembrane</keyword>
<comment type="caution">
    <text evidence="5">The sequence shown here is derived from an EMBL/GenBank/DDBJ whole genome shotgun (WGS) entry which is preliminary data.</text>
</comment>
<dbReference type="OrthoDB" id="612216at2759"/>
<dbReference type="InterPro" id="IPR036047">
    <property type="entry name" value="F-box-like_dom_sf"/>
</dbReference>
<dbReference type="SUPFAM" id="SSF52047">
    <property type="entry name" value="RNI-like"/>
    <property type="match status" value="1"/>
</dbReference>
<dbReference type="InterPro" id="IPR001810">
    <property type="entry name" value="F-box_dom"/>
</dbReference>
<dbReference type="Proteomes" id="UP000245207">
    <property type="component" value="Unassembled WGS sequence"/>
</dbReference>
<keyword evidence="6" id="KW-1185">Reference proteome</keyword>
<feature type="compositionally biased region" description="Basic residues" evidence="1">
    <location>
        <begin position="532"/>
        <end position="541"/>
    </location>
</feature>
<evidence type="ECO:0000313" key="6">
    <source>
        <dbReference type="Proteomes" id="UP000245207"/>
    </source>
</evidence>
<evidence type="ECO:0000313" key="5">
    <source>
        <dbReference type="EMBL" id="PWA72016.1"/>
    </source>
</evidence>
<accession>A0A2U1NEV7</accession>
<dbReference type="PANTHER" id="PTHR34145">
    <property type="entry name" value="OS02G0105600 PROTEIN"/>
    <property type="match status" value="1"/>
</dbReference>
<dbReference type="InterPro" id="IPR032675">
    <property type="entry name" value="LRR_dom_sf"/>
</dbReference>
<proteinExistence type="predicted"/>
<dbReference type="Pfam" id="PF24758">
    <property type="entry name" value="LRR_At5g56370"/>
    <property type="match status" value="1"/>
</dbReference>
<gene>
    <name evidence="5" type="ORF">CTI12_AA274620</name>
</gene>
<feature type="domain" description="F-box" evidence="3">
    <location>
        <begin position="12"/>
        <end position="48"/>
    </location>
</feature>
<reference evidence="5 6" key="1">
    <citation type="journal article" date="2018" name="Mol. Plant">
        <title>The genome of Artemisia annua provides insight into the evolution of Asteraceae family and artemisinin biosynthesis.</title>
        <authorList>
            <person name="Shen Q."/>
            <person name="Zhang L."/>
            <person name="Liao Z."/>
            <person name="Wang S."/>
            <person name="Yan T."/>
            <person name="Shi P."/>
            <person name="Liu M."/>
            <person name="Fu X."/>
            <person name="Pan Q."/>
            <person name="Wang Y."/>
            <person name="Lv Z."/>
            <person name="Lu X."/>
            <person name="Zhang F."/>
            <person name="Jiang W."/>
            <person name="Ma Y."/>
            <person name="Chen M."/>
            <person name="Hao X."/>
            <person name="Li L."/>
            <person name="Tang Y."/>
            <person name="Lv G."/>
            <person name="Zhou Y."/>
            <person name="Sun X."/>
            <person name="Brodelius P.E."/>
            <person name="Rose J.K.C."/>
            <person name="Tang K."/>
        </authorList>
    </citation>
    <scope>NUCLEOTIDE SEQUENCE [LARGE SCALE GENOMIC DNA]</scope>
    <source>
        <strain evidence="6">cv. Huhao1</strain>
        <tissue evidence="5">Leaf</tissue>
    </source>
</reference>
<feature type="domain" description="F-box/LRR-repeat protein 15/At3g58940/PEG3-like LRR" evidence="4">
    <location>
        <begin position="119"/>
        <end position="285"/>
    </location>
</feature>